<proteinExistence type="predicted"/>
<dbReference type="InterPro" id="IPR007379">
    <property type="entry name" value="Tim44-like_dom"/>
</dbReference>
<accession>A0ABX7B9J6</accession>
<feature type="transmembrane region" description="Helical" evidence="2">
    <location>
        <begin position="90"/>
        <end position="110"/>
    </location>
</feature>
<name>A0ABX7B9J6_9PROT</name>
<gene>
    <name evidence="5" type="ORF">IGS68_06215</name>
</gene>
<feature type="signal peptide" evidence="3">
    <location>
        <begin position="1"/>
        <end position="29"/>
    </location>
</feature>
<feature type="compositionally biased region" description="Low complexity" evidence="1">
    <location>
        <begin position="47"/>
        <end position="60"/>
    </location>
</feature>
<sequence>MTQNRKPGRTQALIALAAVLTLVATSVDARPGRNSNLGSRGARTYEAPAPTNTAPRTAAPMERSATERPTAGQPGAAAGLQRPAAPANRGFFGGLAGGLLGAGLIGMLLGGGFFGGLGGFASILGFLLQVALIGGLIWLAVRFFRSRNQPAYAGAGNPGGRGPLGRGPLNRSAAPGAASGGHAGTGSGLGGGAARTARTPKGVDGIGIGPADYEAFERLLREIQTGYGREDRAALRSLTTPEMASYFAEELDANAARGVVNRIEDVRLLQGDLSEAWREGAIDYATVAMRYSLVDYTVDRAGDSVVDGDRTKPTEAVEVWTFRRPAGGGWVLSAIQQT</sequence>
<evidence type="ECO:0000313" key="5">
    <source>
        <dbReference type="EMBL" id="QQP90818.1"/>
    </source>
</evidence>
<feature type="region of interest" description="Disordered" evidence="1">
    <location>
        <begin position="30"/>
        <end position="83"/>
    </location>
</feature>
<evidence type="ECO:0000259" key="4">
    <source>
        <dbReference type="SMART" id="SM00978"/>
    </source>
</evidence>
<feature type="compositionally biased region" description="Low complexity" evidence="1">
    <location>
        <begin position="71"/>
        <end position="83"/>
    </location>
</feature>
<dbReference type="Gene3D" id="3.10.450.240">
    <property type="match status" value="1"/>
</dbReference>
<feature type="compositionally biased region" description="Low complexity" evidence="1">
    <location>
        <begin position="166"/>
        <end position="177"/>
    </location>
</feature>
<dbReference type="EMBL" id="CP067420">
    <property type="protein sequence ID" value="QQP90818.1"/>
    <property type="molecule type" value="Genomic_DNA"/>
</dbReference>
<organism evidence="5 6">
    <name type="scientific">Skermanella cutis</name>
    <dbReference type="NCBI Taxonomy" id="2775420"/>
    <lineage>
        <taxon>Bacteria</taxon>
        <taxon>Pseudomonadati</taxon>
        <taxon>Pseudomonadota</taxon>
        <taxon>Alphaproteobacteria</taxon>
        <taxon>Rhodospirillales</taxon>
        <taxon>Azospirillaceae</taxon>
        <taxon>Skermanella</taxon>
    </lineage>
</organism>
<feature type="domain" description="Tim44-like" evidence="4">
    <location>
        <begin position="193"/>
        <end position="337"/>
    </location>
</feature>
<evidence type="ECO:0000256" key="2">
    <source>
        <dbReference type="SAM" id="Phobius"/>
    </source>
</evidence>
<keyword evidence="2" id="KW-0472">Membrane</keyword>
<dbReference type="SMART" id="SM00978">
    <property type="entry name" value="Tim44"/>
    <property type="match status" value="1"/>
</dbReference>
<dbReference type="PANTHER" id="PTHR41542:SF1">
    <property type="entry name" value="BLL5807 PROTEIN"/>
    <property type="match status" value="1"/>
</dbReference>
<evidence type="ECO:0000256" key="3">
    <source>
        <dbReference type="SAM" id="SignalP"/>
    </source>
</evidence>
<reference evidence="5" key="1">
    <citation type="submission" date="2021-02" db="EMBL/GenBank/DDBJ databases">
        <title>Skermanella TT6 skin isolate.</title>
        <authorList>
            <person name="Lee K."/>
            <person name="Ganzorig M."/>
        </authorList>
    </citation>
    <scope>NUCLEOTIDE SEQUENCE</scope>
    <source>
        <strain evidence="5">TT6</strain>
    </source>
</reference>
<dbReference type="InterPro" id="IPR032710">
    <property type="entry name" value="NTF2-like_dom_sf"/>
</dbReference>
<dbReference type="RefSeq" id="WP_201078167.1">
    <property type="nucleotide sequence ID" value="NZ_CP067420.1"/>
</dbReference>
<dbReference type="SUPFAM" id="SSF54427">
    <property type="entry name" value="NTF2-like"/>
    <property type="match status" value="1"/>
</dbReference>
<keyword evidence="2" id="KW-0812">Transmembrane</keyword>
<dbReference type="Proteomes" id="UP000595197">
    <property type="component" value="Chromosome"/>
</dbReference>
<protein>
    <submittedName>
        <fullName evidence="5">Tim44 domain-containing protein</fullName>
    </submittedName>
</protein>
<dbReference type="Pfam" id="PF04280">
    <property type="entry name" value="Tim44"/>
    <property type="match status" value="1"/>
</dbReference>
<keyword evidence="6" id="KW-1185">Reference proteome</keyword>
<evidence type="ECO:0000313" key="6">
    <source>
        <dbReference type="Proteomes" id="UP000595197"/>
    </source>
</evidence>
<evidence type="ECO:0000256" key="1">
    <source>
        <dbReference type="SAM" id="MobiDB-lite"/>
    </source>
</evidence>
<feature type="chain" id="PRO_5047506387" evidence="3">
    <location>
        <begin position="30"/>
        <end position="338"/>
    </location>
</feature>
<feature type="region of interest" description="Disordered" evidence="1">
    <location>
        <begin position="152"/>
        <end position="196"/>
    </location>
</feature>
<dbReference type="PANTHER" id="PTHR41542">
    <property type="entry name" value="BLL5807 PROTEIN"/>
    <property type="match status" value="1"/>
</dbReference>
<feature type="compositionally biased region" description="Gly residues" evidence="1">
    <location>
        <begin position="156"/>
        <end position="165"/>
    </location>
</feature>
<keyword evidence="2" id="KW-1133">Transmembrane helix</keyword>
<keyword evidence="3" id="KW-0732">Signal</keyword>
<feature type="compositionally biased region" description="Gly residues" evidence="1">
    <location>
        <begin position="178"/>
        <end position="193"/>
    </location>
</feature>
<feature type="transmembrane region" description="Helical" evidence="2">
    <location>
        <begin position="117"/>
        <end position="141"/>
    </location>
</feature>